<proteinExistence type="predicted"/>
<gene>
    <name evidence="1" type="ORF">C5167_041084</name>
</gene>
<dbReference type="EMBL" id="CM010715">
    <property type="protein sequence ID" value="RZC48138.1"/>
    <property type="molecule type" value="Genomic_DNA"/>
</dbReference>
<protein>
    <submittedName>
        <fullName evidence="1">Uncharacterized protein</fullName>
    </submittedName>
</protein>
<keyword evidence="2" id="KW-1185">Reference proteome</keyword>
<reference evidence="1 2" key="1">
    <citation type="journal article" date="2018" name="Science">
        <title>The opium poppy genome and morphinan production.</title>
        <authorList>
            <person name="Guo L."/>
            <person name="Winzer T."/>
            <person name="Yang X."/>
            <person name="Li Y."/>
            <person name="Ning Z."/>
            <person name="He Z."/>
            <person name="Teodor R."/>
            <person name="Lu Y."/>
            <person name="Bowser T.A."/>
            <person name="Graham I.A."/>
            <person name="Ye K."/>
        </authorList>
    </citation>
    <scope>NUCLEOTIDE SEQUENCE [LARGE SCALE GENOMIC DNA]</scope>
    <source>
        <strain evidence="2">cv. HN1</strain>
        <tissue evidence="1">Leaves</tissue>
    </source>
</reference>
<sequence>MVFTFPRFSLKKGYKYRQISIKVKGSYIMTFLMIGRGEAKLYQIKWGLGRGEAELYQIKWEIGRGEAELYQIKWGLGRGEAELYQIKESGSDALFVVFPVHFIPIIKVEHVAKTADTSLNDNFIFSITYLPSHIFFTLFSSLSGGAGISSTSSNSNHQDDVSNL</sequence>
<name>A0A4Y7IL09_PAPSO</name>
<organism evidence="1 2">
    <name type="scientific">Papaver somniferum</name>
    <name type="common">Opium poppy</name>
    <dbReference type="NCBI Taxonomy" id="3469"/>
    <lineage>
        <taxon>Eukaryota</taxon>
        <taxon>Viridiplantae</taxon>
        <taxon>Streptophyta</taxon>
        <taxon>Embryophyta</taxon>
        <taxon>Tracheophyta</taxon>
        <taxon>Spermatophyta</taxon>
        <taxon>Magnoliopsida</taxon>
        <taxon>Ranunculales</taxon>
        <taxon>Papaveraceae</taxon>
        <taxon>Papaveroideae</taxon>
        <taxon>Papaver</taxon>
    </lineage>
</organism>
<dbReference type="Proteomes" id="UP000316621">
    <property type="component" value="Chromosome 1"/>
</dbReference>
<evidence type="ECO:0000313" key="2">
    <source>
        <dbReference type="Proteomes" id="UP000316621"/>
    </source>
</evidence>
<accession>A0A4Y7IL09</accession>
<dbReference type="AlphaFoldDB" id="A0A4Y7IL09"/>
<dbReference type="Gramene" id="RZC48138">
    <property type="protein sequence ID" value="RZC48138"/>
    <property type="gene ID" value="C5167_041084"/>
</dbReference>
<evidence type="ECO:0000313" key="1">
    <source>
        <dbReference type="EMBL" id="RZC48138.1"/>
    </source>
</evidence>